<evidence type="ECO:0000313" key="1">
    <source>
        <dbReference type="EMBL" id="GFS68767.1"/>
    </source>
</evidence>
<dbReference type="EMBL" id="BMAW01060163">
    <property type="protein sequence ID" value="GFT24860.1"/>
    <property type="molecule type" value="Genomic_DNA"/>
</dbReference>
<evidence type="ECO:0000313" key="3">
    <source>
        <dbReference type="EMBL" id="GFT60299.1"/>
    </source>
</evidence>
<dbReference type="Proteomes" id="UP000887013">
    <property type="component" value="Unassembled WGS sequence"/>
</dbReference>
<dbReference type="OrthoDB" id="6429222at2759"/>
<name>A0A8X6MN02_NEPPI</name>
<dbReference type="EMBL" id="BMAW01000402">
    <property type="protein sequence ID" value="GFS68767.1"/>
    <property type="molecule type" value="Genomic_DNA"/>
</dbReference>
<proteinExistence type="predicted"/>
<comment type="caution">
    <text evidence="1">The sequence shown here is derived from an EMBL/GenBank/DDBJ whole genome shotgun (WGS) entry which is preliminary data.</text>
</comment>
<evidence type="ECO:0000313" key="4">
    <source>
        <dbReference type="Proteomes" id="UP000887013"/>
    </source>
</evidence>
<sequence>MFSEEETCFEDVIEKHYCSEVTDEEKIYIHAMVRRLKRILNWDFGEDEDLFNKERGPDIIREIMTHFTRWKNLIGTSNNLADFIGLQHLVIYTMAKLCFYYWVKDSQLVSEVLRQVYLCDGHFSSMFAHIVTQNDRRLLWPASNQETRQVTVRIIFSHLYLMEKKITKIDEKFCMQNTHLLIY</sequence>
<gene>
    <name evidence="1" type="primary">AVEN_197305_1</name>
    <name evidence="1" type="ORF">NPIL_110261</name>
    <name evidence="2" type="ORF">NPIL_120701</name>
    <name evidence="3" type="ORF">NPIL_232761</name>
</gene>
<protein>
    <submittedName>
        <fullName evidence="1">Uncharacterized protein</fullName>
    </submittedName>
</protein>
<accession>A0A8X6MN02</accession>
<dbReference type="AlphaFoldDB" id="A0A8X6MN02"/>
<dbReference type="EMBL" id="BMAW01114121">
    <property type="protein sequence ID" value="GFT60299.1"/>
    <property type="molecule type" value="Genomic_DNA"/>
</dbReference>
<keyword evidence="4" id="KW-1185">Reference proteome</keyword>
<evidence type="ECO:0000313" key="2">
    <source>
        <dbReference type="EMBL" id="GFT24860.1"/>
    </source>
</evidence>
<organism evidence="1 4">
    <name type="scientific">Nephila pilipes</name>
    <name type="common">Giant wood spider</name>
    <name type="synonym">Nephila maculata</name>
    <dbReference type="NCBI Taxonomy" id="299642"/>
    <lineage>
        <taxon>Eukaryota</taxon>
        <taxon>Metazoa</taxon>
        <taxon>Ecdysozoa</taxon>
        <taxon>Arthropoda</taxon>
        <taxon>Chelicerata</taxon>
        <taxon>Arachnida</taxon>
        <taxon>Araneae</taxon>
        <taxon>Araneomorphae</taxon>
        <taxon>Entelegynae</taxon>
        <taxon>Araneoidea</taxon>
        <taxon>Nephilidae</taxon>
        <taxon>Nephila</taxon>
    </lineage>
</organism>
<reference evidence="1" key="1">
    <citation type="submission" date="2020-08" db="EMBL/GenBank/DDBJ databases">
        <title>Multicomponent nature underlies the extraordinary mechanical properties of spider dragline silk.</title>
        <authorList>
            <person name="Kono N."/>
            <person name="Nakamura H."/>
            <person name="Mori M."/>
            <person name="Yoshida Y."/>
            <person name="Ohtoshi R."/>
            <person name="Malay A.D."/>
            <person name="Moran D.A.P."/>
            <person name="Tomita M."/>
            <person name="Numata K."/>
            <person name="Arakawa K."/>
        </authorList>
    </citation>
    <scope>NUCLEOTIDE SEQUENCE</scope>
</reference>